<sequence>MLGRMSARALVTGATAGIGNSFVRALAARGDDLVIVARDTARLEALATDLRAAHGVEVDVVTADLTVPADVDRVAAVLADPDRPVDLLVNNAGASLAGWFGDTDIADEDRQLDLLVRAPMHLMDAALKAMGPRGRGAVVNVTSVAAFTPRGVYSAHKIWLTNLSLWTAWHHAASGVKVMALAPGFTRTEFHQRGEMDVSGVPRWMWLDADRLVADALRDLERGKALSVPSKRYKVLTFLAKHAPSSLVARAAKRGR</sequence>
<gene>
    <name evidence="3" type="ORF">GCM10009710_18500</name>
</gene>
<dbReference type="InterPro" id="IPR002347">
    <property type="entry name" value="SDR_fam"/>
</dbReference>
<comment type="caution">
    <text evidence="3">The sequence shown here is derived from an EMBL/GenBank/DDBJ whole genome shotgun (WGS) entry which is preliminary data.</text>
</comment>
<keyword evidence="2" id="KW-0560">Oxidoreductase</keyword>
<name>A0ABP4VUJ6_9ACTN</name>
<dbReference type="PRINTS" id="PR00081">
    <property type="entry name" value="GDHRDH"/>
</dbReference>
<evidence type="ECO:0000256" key="1">
    <source>
        <dbReference type="ARBA" id="ARBA00006484"/>
    </source>
</evidence>
<proteinExistence type="inferred from homology"/>
<dbReference type="PANTHER" id="PTHR44196:SF2">
    <property type="entry name" value="SHORT-CHAIN DEHYDROGENASE-RELATED"/>
    <property type="match status" value="1"/>
</dbReference>
<organism evidence="3 4">
    <name type="scientific">Aeromicrobium alkaliterrae</name>
    <dbReference type="NCBI Taxonomy" id="302168"/>
    <lineage>
        <taxon>Bacteria</taxon>
        <taxon>Bacillati</taxon>
        <taxon>Actinomycetota</taxon>
        <taxon>Actinomycetes</taxon>
        <taxon>Propionibacteriales</taxon>
        <taxon>Nocardioidaceae</taxon>
        <taxon>Aeromicrobium</taxon>
    </lineage>
</organism>
<dbReference type="InterPro" id="IPR036291">
    <property type="entry name" value="NAD(P)-bd_dom_sf"/>
</dbReference>
<dbReference type="Gene3D" id="3.40.50.720">
    <property type="entry name" value="NAD(P)-binding Rossmann-like Domain"/>
    <property type="match status" value="1"/>
</dbReference>
<keyword evidence="4" id="KW-1185">Reference proteome</keyword>
<evidence type="ECO:0000256" key="2">
    <source>
        <dbReference type="ARBA" id="ARBA00023002"/>
    </source>
</evidence>
<dbReference type="CDD" id="cd05233">
    <property type="entry name" value="SDR_c"/>
    <property type="match status" value="1"/>
</dbReference>
<evidence type="ECO:0000313" key="3">
    <source>
        <dbReference type="EMBL" id="GAA1738494.1"/>
    </source>
</evidence>
<comment type="similarity">
    <text evidence="1">Belongs to the short-chain dehydrogenases/reductases (SDR) family.</text>
</comment>
<dbReference type="Proteomes" id="UP001501057">
    <property type="component" value="Unassembled WGS sequence"/>
</dbReference>
<dbReference type="PIRSF" id="PIRSF000126">
    <property type="entry name" value="11-beta-HSD1"/>
    <property type="match status" value="1"/>
</dbReference>
<reference evidence="4" key="1">
    <citation type="journal article" date="2019" name="Int. J. Syst. Evol. Microbiol.">
        <title>The Global Catalogue of Microorganisms (GCM) 10K type strain sequencing project: providing services to taxonomists for standard genome sequencing and annotation.</title>
        <authorList>
            <consortium name="The Broad Institute Genomics Platform"/>
            <consortium name="The Broad Institute Genome Sequencing Center for Infectious Disease"/>
            <person name="Wu L."/>
            <person name="Ma J."/>
        </authorList>
    </citation>
    <scope>NUCLEOTIDE SEQUENCE [LARGE SCALE GENOMIC DNA]</scope>
    <source>
        <strain evidence="4">JCM 13518</strain>
    </source>
</reference>
<dbReference type="EMBL" id="BAAAME010000004">
    <property type="protein sequence ID" value="GAA1738494.1"/>
    <property type="molecule type" value="Genomic_DNA"/>
</dbReference>
<accession>A0ABP4VUJ6</accession>
<protein>
    <submittedName>
        <fullName evidence="3">SDR family oxidoreductase</fullName>
    </submittedName>
</protein>
<evidence type="ECO:0000313" key="4">
    <source>
        <dbReference type="Proteomes" id="UP001501057"/>
    </source>
</evidence>
<dbReference type="SUPFAM" id="SSF51735">
    <property type="entry name" value="NAD(P)-binding Rossmann-fold domains"/>
    <property type="match status" value="1"/>
</dbReference>
<dbReference type="PANTHER" id="PTHR44196">
    <property type="entry name" value="DEHYDROGENASE/REDUCTASE SDR FAMILY MEMBER 7B"/>
    <property type="match status" value="1"/>
</dbReference>
<dbReference type="Pfam" id="PF00106">
    <property type="entry name" value="adh_short"/>
    <property type="match status" value="1"/>
</dbReference>